<feature type="coiled-coil region" evidence="1">
    <location>
        <begin position="152"/>
        <end position="191"/>
    </location>
</feature>
<dbReference type="PANTHER" id="PTHR40763">
    <property type="entry name" value="MEMBRANE PROTEIN-RELATED"/>
    <property type="match status" value="1"/>
</dbReference>
<name>A0A9D1RRX6_9CORY</name>
<evidence type="ECO:0000259" key="2">
    <source>
        <dbReference type="Pfam" id="PF08044"/>
    </source>
</evidence>
<accession>A0A9D1RRX6</accession>
<comment type="caution">
    <text evidence="3">The sequence shown here is derived from an EMBL/GenBank/DDBJ whole genome shotgun (WGS) entry which is preliminary data.</text>
</comment>
<dbReference type="Pfam" id="PF08044">
    <property type="entry name" value="DUF1707"/>
    <property type="match status" value="1"/>
</dbReference>
<reference evidence="3" key="1">
    <citation type="journal article" date="2021" name="PeerJ">
        <title>Extensive microbial diversity within the chicken gut microbiome revealed by metagenomics and culture.</title>
        <authorList>
            <person name="Gilroy R."/>
            <person name="Ravi A."/>
            <person name="Getino M."/>
            <person name="Pursley I."/>
            <person name="Horton D.L."/>
            <person name="Alikhan N.F."/>
            <person name="Baker D."/>
            <person name="Gharbi K."/>
            <person name="Hall N."/>
            <person name="Watson M."/>
            <person name="Adriaenssens E.M."/>
            <person name="Foster-Nyarko E."/>
            <person name="Jarju S."/>
            <person name="Secka A."/>
            <person name="Antonio M."/>
            <person name="Oren A."/>
            <person name="Chaudhuri R.R."/>
            <person name="La Ragione R."/>
            <person name="Hildebrand F."/>
            <person name="Pallen M.J."/>
        </authorList>
    </citation>
    <scope>NUCLEOTIDE SEQUENCE</scope>
    <source>
        <strain evidence="3">CHK32-1732</strain>
    </source>
</reference>
<protein>
    <submittedName>
        <fullName evidence="3">DUF1707 domain-containing protein</fullName>
    </submittedName>
</protein>
<dbReference type="PANTHER" id="PTHR40763:SF5">
    <property type="entry name" value="MEMBRANE PROTEIN"/>
    <property type="match status" value="1"/>
</dbReference>
<organism evidence="3 4">
    <name type="scientific">Candidatus Corynebacterium avicola</name>
    <dbReference type="NCBI Taxonomy" id="2838527"/>
    <lineage>
        <taxon>Bacteria</taxon>
        <taxon>Bacillati</taxon>
        <taxon>Actinomycetota</taxon>
        <taxon>Actinomycetes</taxon>
        <taxon>Mycobacteriales</taxon>
        <taxon>Corynebacteriaceae</taxon>
        <taxon>Corynebacterium</taxon>
    </lineage>
</organism>
<dbReference type="EMBL" id="DXGC01000114">
    <property type="protein sequence ID" value="HIW92604.1"/>
    <property type="molecule type" value="Genomic_DNA"/>
</dbReference>
<reference evidence="3" key="2">
    <citation type="submission" date="2021-04" db="EMBL/GenBank/DDBJ databases">
        <authorList>
            <person name="Gilroy R."/>
        </authorList>
    </citation>
    <scope>NUCLEOTIDE SEQUENCE</scope>
    <source>
        <strain evidence="3">CHK32-1732</strain>
    </source>
</reference>
<evidence type="ECO:0000256" key="1">
    <source>
        <dbReference type="SAM" id="Coils"/>
    </source>
</evidence>
<dbReference type="Proteomes" id="UP000824190">
    <property type="component" value="Unassembled WGS sequence"/>
</dbReference>
<evidence type="ECO:0000313" key="4">
    <source>
        <dbReference type="Proteomes" id="UP000824190"/>
    </source>
</evidence>
<evidence type="ECO:0000313" key="3">
    <source>
        <dbReference type="EMBL" id="HIW92604.1"/>
    </source>
</evidence>
<proteinExistence type="predicted"/>
<dbReference type="InterPro" id="IPR012551">
    <property type="entry name" value="DUF1707_SHOCT-like"/>
</dbReference>
<dbReference type="AlphaFoldDB" id="A0A9D1RRX6"/>
<keyword evidence="1" id="KW-0175">Coiled coil</keyword>
<sequence>MDTPPPSDKLRLSDADRIHALKVLGGHYADGRLDDVEFNDRSAAVADSRTMGDLRGLFGDLPGGAPFDSTGRTVAVEGQDASTSTEVDRVADPDAAEVQSLRKRGELIQTIDAAILGVTLVSFLVLQFVFHVGFAWVVWPSLIVTLSVPRMILKYSDEDEELFEEIKETEQENRAKRLRRAAERMNELESRNDDDL</sequence>
<gene>
    <name evidence="3" type="ORF">H9870_13205</name>
</gene>
<feature type="domain" description="DUF1707" evidence="2">
    <location>
        <begin position="10"/>
        <end position="62"/>
    </location>
</feature>